<evidence type="ECO:0000256" key="4">
    <source>
        <dbReference type="ARBA" id="ARBA00008061"/>
    </source>
</evidence>
<evidence type="ECO:0000256" key="14">
    <source>
        <dbReference type="RuleBase" id="RU361134"/>
    </source>
</evidence>
<comment type="catalytic activity">
    <reaction evidence="1 14">
        <text>Endohydrolysis of (1-&gt;4)-alpha-D-glucosidic linkages in polysaccharides containing three or more (1-&gt;4)-alpha-linked D-glucose units.</text>
        <dbReference type="EC" id="3.2.1.1"/>
    </reaction>
</comment>
<keyword evidence="11 14" id="KW-0119">Carbohydrate metabolism</keyword>
<keyword evidence="8 14" id="KW-0378">Hydrolase</keyword>
<dbReference type="InterPro" id="IPR013780">
    <property type="entry name" value="Glyco_hydro_b"/>
</dbReference>
<sequence length="503" mass="55919">MPKMPTSHFIERMWSPLVALCLSVALLGPASAQFQPHCDDRQVIVHLFEWKWTDIAAECERYLAGAGYCGVQVSPPNEHVLVTGDGGEYPHPWWDRYQPVSYRLESRSGSEDQFRDMVARCNAVGVRIYVDAVLNHMAGLGRSGQGIAGSSFNSDDHDFPAVPYTVDDFNPRSKCPSTDGNVNNYSDMDNVKNCTLVGLTDLDQSLPHTQERIVDYLNRLVDMGVSGFRFDASKHMWPDDLAVIIDRLNNVGDSKPFIFHEVIDRNDGAVTVQQYYDIGRPTEFRYPMKIAWGIKDFNQLSNVVDYGWGMAESDKAFVFVDNHDTQRGHAGNADVITHQTPKEYKQGVAFMLAYPYGFTRVMSSYYFGDDTDQGPPHNDDWSTADVVINDDGSCGGGWVCEHRWPAISNMVTFRNAVTGTEMANYWNNGQAVAFSRDQVGFFAMAKGSSMHEHLQTGLPAGSYCNLIDDCATTVQVNGDGTADINIDNDEEPILAICVGCGQN</sequence>
<dbReference type="EMBL" id="VIIS01001862">
    <property type="protein sequence ID" value="KAF0291644.1"/>
    <property type="molecule type" value="Genomic_DNA"/>
</dbReference>
<evidence type="ECO:0000256" key="2">
    <source>
        <dbReference type="ARBA" id="ARBA00001913"/>
    </source>
</evidence>
<keyword evidence="19" id="KW-1185">Reference proteome</keyword>
<dbReference type="PRINTS" id="PR00110">
    <property type="entry name" value="ALPHAAMYLASE"/>
</dbReference>
<evidence type="ECO:0000256" key="12">
    <source>
        <dbReference type="ARBA" id="ARBA00023295"/>
    </source>
</evidence>
<dbReference type="Pfam" id="PF00128">
    <property type="entry name" value="Alpha-amylase"/>
    <property type="match status" value="1"/>
</dbReference>
<dbReference type="InterPro" id="IPR017853">
    <property type="entry name" value="GH"/>
</dbReference>
<comment type="subunit">
    <text evidence="5">Monomer.</text>
</comment>
<evidence type="ECO:0000259" key="16">
    <source>
        <dbReference type="SMART" id="SM00632"/>
    </source>
</evidence>
<dbReference type="InterPro" id="IPR006047">
    <property type="entry name" value="GH13_cat_dom"/>
</dbReference>
<keyword evidence="15" id="KW-0732">Signal</keyword>
<evidence type="ECO:0000256" key="15">
    <source>
        <dbReference type="SAM" id="SignalP"/>
    </source>
</evidence>
<evidence type="ECO:0000259" key="17">
    <source>
        <dbReference type="SMART" id="SM00642"/>
    </source>
</evidence>
<dbReference type="PANTHER" id="PTHR43447">
    <property type="entry name" value="ALPHA-AMYLASE"/>
    <property type="match status" value="1"/>
</dbReference>
<dbReference type="SMART" id="SM00632">
    <property type="entry name" value="Aamy_C"/>
    <property type="match status" value="1"/>
</dbReference>
<gene>
    <name evidence="18" type="primary">Amy1</name>
    <name evidence="18" type="ORF">FJT64_010227</name>
</gene>
<accession>A0A6A4VJE9</accession>
<dbReference type="InterPro" id="IPR031319">
    <property type="entry name" value="A-amylase_C"/>
</dbReference>
<dbReference type="Gene3D" id="2.60.40.1180">
    <property type="entry name" value="Golgi alpha-mannosidase II"/>
    <property type="match status" value="1"/>
</dbReference>
<evidence type="ECO:0000256" key="6">
    <source>
        <dbReference type="ARBA" id="ARBA00012595"/>
    </source>
</evidence>
<keyword evidence="7" id="KW-0479">Metal-binding</keyword>
<comment type="cofactor">
    <cofactor evidence="3">
        <name>chloride</name>
        <dbReference type="ChEBI" id="CHEBI:17996"/>
    </cofactor>
</comment>
<dbReference type="OrthoDB" id="550577at2759"/>
<dbReference type="AlphaFoldDB" id="A0A6A4VJE9"/>
<proteinExistence type="inferred from homology"/>
<dbReference type="GO" id="GO:0046872">
    <property type="term" value="F:metal ion binding"/>
    <property type="evidence" value="ECO:0007669"/>
    <property type="project" value="UniProtKB-KW"/>
</dbReference>
<evidence type="ECO:0000256" key="3">
    <source>
        <dbReference type="ARBA" id="ARBA00001923"/>
    </source>
</evidence>
<keyword evidence="12 14" id="KW-0326">Glycosidase</keyword>
<reference evidence="18 19" key="1">
    <citation type="submission" date="2019-07" db="EMBL/GenBank/DDBJ databases">
        <title>Draft genome assembly of a fouling barnacle, Amphibalanus amphitrite (Darwin, 1854): The first reference genome for Thecostraca.</title>
        <authorList>
            <person name="Kim W."/>
        </authorList>
    </citation>
    <scope>NUCLEOTIDE SEQUENCE [LARGE SCALE GENOMIC DNA]</scope>
    <source>
        <strain evidence="18">SNU_AA5</strain>
        <tissue evidence="18">Soma without cirri and trophi</tissue>
    </source>
</reference>
<name>A0A6A4VJE9_AMPAM</name>
<evidence type="ECO:0000313" key="19">
    <source>
        <dbReference type="Proteomes" id="UP000440578"/>
    </source>
</evidence>
<evidence type="ECO:0000256" key="1">
    <source>
        <dbReference type="ARBA" id="ARBA00000548"/>
    </source>
</evidence>
<comment type="similarity">
    <text evidence="4 13">Belongs to the glycosyl hydrolase 13 family.</text>
</comment>
<keyword evidence="9" id="KW-0106">Calcium</keyword>
<dbReference type="GO" id="GO:0005975">
    <property type="term" value="P:carbohydrate metabolic process"/>
    <property type="evidence" value="ECO:0007669"/>
    <property type="project" value="InterPro"/>
</dbReference>
<dbReference type="SMART" id="SM00642">
    <property type="entry name" value="Aamy"/>
    <property type="match status" value="1"/>
</dbReference>
<evidence type="ECO:0000256" key="5">
    <source>
        <dbReference type="ARBA" id="ARBA00011245"/>
    </source>
</evidence>
<dbReference type="EC" id="3.2.1.1" evidence="6 14"/>
<evidence type="ECO:0000256" key="8">
    <source>
        <dbReference type="ARBA" id="ARBA00022801"/>
    </source>
</evidence>
<feature type="domain" description="Glycosyl hydrolase family 13 catalytic" evidence="17">
    <location>
        <begin position="42"/>
        <end position="414"/>
    </location>
</feature>
<dbReference type="GO" id="GO:0004556">
    <property type="term" value="F:alpha-amylase activity"/>
    <property type="evidence" value="ECO:0007669"/>
    <property type="project" value="UniProtKB-UniRule"/>
</dbReference>
<evidence type="ECO:0000256" key="13">
    <source>
        <dbReference type="RuleBase" id="RU003615"/>
    </source>
</evidence>
<comment type="cofactor">
    <cofactor evidence="2">
        <name>Ca(2+)</name>
        <dbReference type="ChEBI" id="CHEBI:29108"/>
    </cofactor>
</comment>
<protein>
    <recommendedName>
        <fullName evidence="6 14">Alpha-amylase</fullName>
        <ecNumber evidence="6 14">3.2.1.1</ecNumber>
    </recommendedName>
</protein>
<evidence type="ECO:0000313" key="18">
    <source>
        <dbReference type="EMBL" id="KAF0291644.1"/>
    </source>
</evidence>
<dbReference type="Proteomes" id="UP000440578">
    <property type="component" value="Unassembled WGS sequence"/>
</dbReference>
<evidence type="ECO:0000256" key="9">
    <source>
        <dbReference type="ARBA" id="ARBA00022837"/>
    </source>
</evidence>
<dbReference type="Gene3D" id="3.20.20.80">
    <property type="entry name" value="Glycosidases"/>
    <property type="match status" value="1"/>
</dbReference>
<keyword evidence="10" id="KW-0868">Chloride</keyword>
<dbReference type="InterPro" id="IPR006046">
    <property type="entry name" value="Alpha_amylase"/>
</dbReference>
<feature type="chain" id="PRO_5025619974" description="Alpha-amylase" evidence="15">
    <location>
        <begin position="33"/>
        <end position="503"/>
    </location>
</feature>
<dbReference type="SUPFAM" id="SSF51445">
    <property type="entry name" value="(Trans)glycosidases"/>
    <property type="match status" value="1"/>
</dbReference>
<comment type="caution">
    <text evidence="18">The sequence shown here is derived from an EMBL/GenBank/DDBJ whole genome shotgun (WGS) entry which is preliminary data.</text>
</comment>
<dbReference type="SUPFAM" id="SSF51011">
    <property type="entry name" value="Glycosyl hydrolase domain"/>
    <property type="match status" value="1"/>
</dbReference>
<evidence type="ECO:0000256" key="10">
    <source>
        <dbReference type="ARBA" id="ARBA00023214"/>
    </source>
</evidence>
<feature type="domain" description="Alpha-amylase C-terminal" evidence="16">
    <location>
        <begin position="423"/>
        <end position="501"/>
    </location>
</feature>
<feature type="signal peptide" evidence="15">
    <location>
        <begin position="1"/>
        <end position="32"/>
    </location>
</feature>
<evidence type="ECO:0000256" key="11">
    <source>
        <dbReference type="ARBA" id="ARBA00023277"/>
    </source>
</evidence>
<organism evidence="18 19">
    <name type="scientific">Amphibalanus amphitrite</name>
    <name type="common">Striped barnacle</name>
    <name type="synonym">Balanus amphitrite</name>
    <dbReference type="NCBI Taxonomy" id="1232801"/>
    <lineage>
        <taxon>Eukaryota</taxon>
        <taxon>Metazoa</taxon>
        <taxon>Ecdysozoa</taxon>
        <taxon>Arthropoda</taxon>
        <taxon>Crustacea</taxon>
        <taxon>Multicrustacea</taxon>
        <taxon>Cirripedia</taxon>
        <taxon>Thoracica</taxon>
        <taxon>Thoracicalcarea</taxon>
        <taxon>Balanomorpha</taxon>
        <taxon>Balanoidea</taxon>
        <taxon>Balanidae</taxon>
        <taxon>Amphibalaninae</taxon>
        <taxon>Amphibalanus</taxon>
    </lineage>
</organism>
<evidence type="ECO:0000256" key="7">
    <source>
        <dbReference type="ARBA" id="ARBA00022723"/>
    </source>
</evidence>
<dbReference type="CDD" id="cd11317">
    <property type="entry name" value="AmyAc_bac_euk_AmyA"/>
    <property type="match status" value="1"/>
</dbReference>